<dbReference type="InterPro" id="IPR012336">
    <property type="entry name" value="Thioredoxin-like_fold"/>
</dbReference>
<protein>
    <recommendedName>
        <fullName evidence="2">Thioredoxin domain-containing protein</fullName>
    </recommendedName>
</protein>
<dbReference type="PANTHER" id="PTHR46388:SF2">
    <property type="entry name" value="NHL REPEAT-CONTAINING PROTEIN 2"/>
    <property type="match status" value="1"/>
</dbReference>
<accession>A0A3B0Z465</accession>
<dbReference type="InterPro" id="IPR001258">
    <property type="entry name" value="NHL_repeat"/>
</dbReference>
<organism evidence="3">
    <name type="scientific">hydrothermal vent metagenome</name>
    <dbReference type="NCBI Taxonomy" id="652676"/>
    <lineage>
        <taxon>unclassified sequences</taxon>
        <taxon>metagenomes</taxon>
        <taxon>ecological metagenomes</taxon>
    </lineage>
</organism>
<evidence type="ECO:0000259" key="2">
    <source>
        <dbReference type="PROSITE" id="PS51352"/>
    </source>
</evidence>
<dbReference type="CDD" id="cd03012">
    <property type="entry name" value="TlpA_like_DipZ_like"/>
    <property type="match status" value="1"/>
</dbReference>
<dbReference type="SUPFAM" id="SSF52833">
    <property type="entry name" value="Thioredoxin-like"/>
    <property type="match status" value="1"/>
</dbReference>
<dbReference type="AlphaFoldDB" id="A0A3B0Z465"/>
<dbReference type="PANTHER" id="PTHR46388">
    <property type="entry name" value="NHL REPEAT-CONTAINING PROTEIN 2"/>
    <property type="match status" value="1"/>
</dbReference>
<name>A0A3B0Z465_9ZZZZ</name>
<dbReference type="SUPFAM" id="SSF101898">
    <property type="entry name" value="NHL repeat"/>
    <property type="match status" value="1"/>
</dbReference>
<feature type="domain" description="Thioredoxin" evidence="2">
    <location>
        <begin position="1"/>
        <end position="152"/>
    </location>
</feature>
<dbReference type="InterPro" id="IPR013766">
    <property type="entry name" value="Thioredoxin_domain"/>
</dbReference>
<dbReference type="Pfam" id="PF01436">
    <property type="entry name" value="NHL"/>
    <property type="match status" value="1"/>
</dbReference>
<sequence>MNEPTRIRAPELPENLDWFNTDDPLTLASQRGKIVLLDFWTYCCINCMHVLPDLHYLQNKYPDSLTVIGMHSPKFENERVAGQLQKAINRHHIRHPVANDTRFQMWRAYGIKAWPSIIFIDPEGYVVGILRGEGRRQQLDELVRKHLDAAEKKGVLMPSRMTAAARPEPKTTLSFPGKVLATRNNLYIADSGRNRILETYHDGKVRRIFGSGTAGILDGNETAAMFNNPQGMALVGDFLYVADTDNHAIRRIHLKSGDVMTLAGDGKQGRYVADSFKEPLEAQLNSPWDLTYHESNLYIAMAGQHQIWCMNLNHQAIKRFAGSGREDLADGPIDSACFAQPSGITALDNTLYIADAETSAIRVLRIDQETVSTMIGKGLFDFGDRDGVGQKARLQHPLGITVDPERNALWIADTFNSKIKRVDLQTSQVSKFKFGIKLDEPGGLSLFRDKLFIANTNAHQIVMLDLSSRVAEVVNVREND</sequence>
<dbReference type="Gene3D" id="2.120.10.30">
    <property type="entry name" value="TolB, C-terminal domain"/>
    <property type="match status" value="2"/>
</dbReference>
<dbReference type="InterPro" id="IPR011042">
    <property type="entry name" value="6-blade_b-propeller_TolB-like"/>
</dbReference>
<reference evidence="3" key="1">
    <citation type="submission" date="2018-06" db="EMBL/GenBank/DDBJ databases">
        <authorList>
            <person name="Zhirakovskaya E."/>
        </authorList>
    </citation>
    <scope>NUCLEOTIDE SEQUENCE</scope>
</reference>
<dbReference type="Gene3D" id="3.40.30.10">
    <property type="entry name" value="Glutaredoxin"/>
    <property type="match status" value="1"/>
</dbReference>
<evidence type="ECO:0000256" key="1">
    <source>
        <dbReference type="ARBA" id="ARBA00022737"/>
    </source>
</evidence>
<dbReference type="EMBL" id="UOFM01000137">
    <property type="protein sequence ID" value="VAW75496.1"/>
    <property type="molecule type" value="Genomic_DNA"/>
</dbReference>
<proteinExistence type="predicted"/>
<gene>
    <name evidence="3" type="ORF">MNBD_GAMMA14-321</name>
</gene>
<dbReference type="Pfam" id="PF13905">
    <property type="entry name" value="Thioredoxin_8"/>
    <property type="match status" value="1"/>
</dbReference>
<dbReference type="PROSITE" id="PS51352">
    <property type="entry name" value="THIOREDOXIN_2"/>
    <property type="match status" value="1"/>
</dbReference>
<dbReference type="InterPro" id="IPR036249">
    <property type="entry name" value="Thioredoxin-like_sf"/>
</dbReference>
<evidence type="ECO:0000313" key="3">
    <source>
        <dbReference type="EMBL" id="VAW75496.1"/>
    </source>
</evidence>
<keyword evidence="1" id="KW-0677">Repeat</keyword>